<organism evidence="2 3">
    <name type="scientific">Kribbella voronezhensis</name>
    <dbReference type="NCBI Taxonomy" id="2512212"/>
    <lineage>
        <taxon>Bacteria</taxon>
        <taxon>Bacillati</taxon>
        <taxon>Actinomycetota</taxon>
        <taxon>Actinomycetes</taxon>
        <taxon>Propionibacteriales</taxon>
        <taxon>Kribbellaceae</taxon>
        <taxon>Kribbella</taxon>
    </lineage>
</organism>
<dbReference type="InterPro" id="IPR027417">
    <property type="entry name" value="P-loop_NTPase"/>
</dbReference>
<dbReference type="InterPro" id="IPR003959">
    <property type="entry name" value="ATPase_AAA_core"/>
</dbReference>
<dbReference type="EMBL" id="SOCE01000001">
    <property type="protein sequence ID" value="TDU87592.1"/>
    <property type="molecule type" value="Genomic_DNA"/>
</dbReference>
<gene>
    <name evidence="2" type="ORF">EV138_1116</name>
</gene>
<dbReference type="GO" id="GO:0016887">
    <property type="term" value="F:ATP hydrolysis activity"/>
    <property type="evidence" value="ECO:0007669"/>
    <property type="project" value="InterPro"/>
</dbReference>
<dbReference type="OrthoDB" id="104167at2"/>
<evidence type="ECO:0000313" key="3">
    <source>
        <dbReference type="Proteomes" id="UP000295151"/>
    </source>
</evidence>
<dbReference type="PIRSF" id="PIRSF029347">
    <property type="entry name" value="RecF"/>
    <property type="match status" value="1"/>
</dbReference>
<dbReference type="Pfam" id="PF13304">
    <property type="entry name" value="AAA_21"/>
    <property type="match status" value="1"/>
</dbReference>
<accession>A0A4R7T6R7</accession>
<dbReference type="RefSeq" id="WP_133977347.1">
    <property type="nucleotide sequence ID" value="NZ_SOCE01000001.1"/>
</dbReference>
<dbReference type="PANTHER" id="PTHR40396">
    <property type="entry name" value="ATPASE-LIKE PROTEIN"/>
    <property type="match status" value="1"/>
</dbReference>
<dbReference type="GO" id="GO:0005524">
    <property type="term" value="F:ATP binding"/>
    <property type="evidence" value="ECO:0007669"/>
    <property type="project" value="InterPro"/>
</dbReference>
<dbReference type="Proteomes" id="UP000295151">
    <property type="component" value="Unassembled WGS sequence"/>
</dbReference>
<proteinExistence type="predicted"/>
<keyword evidence="3" id="KW-1185">Reference proteome</keyword>
<reference evidence="2 3" key="1">
    <citation type="submission" date="2019-03" db="EMBL/GenBank/DDBJ databases">
        <title>Genomic Encyclopedia of Type Strains, Phase III (KMG-III): the genomes of soil and plant-associated and newly described type strains.</title>
        <authorList>
            <person name="Whitman W."/>
        </authorList>
    </citation>
    <scope>NUCLEOTIDE SEQUENCE [LARGE SCALE GENOMIC DNA]</scope>
    <source>
        <strain evidence="2 3">VKM Ac-2575</strain>
    </source>
</reference>
<evidence type="ECO:0000313" key="2">
    <source>
        <dbReference type="EMBL" id="TDU87592.1"/>
    </source>
</evidence>
<feature type="domain" description="ATPase AAA-type core" evidence="1">
    <location>
        <begin position="24"/>
        <end position="369"/>
    </location>
</feature>
<dbReference type="Gene3D" id="3.40.50.300">
    <property type="entry name" value="P-loop containing nucleotide triphosphate hydrolases"/>
    <property type="match status" value="2"/>
</dbReference>
<sequence length="434" mass="49058">MEIVRVGFRTLRSLYDVACDLDHFTVITGPNGSGKTNLVSAINLVGEIYRHGLEIAVSRAGGYDNLAHRRSRRATRPISIEVVAKLTAGEFGFTETESRGTTVPRDMEFEISHSFSFKTSSQSVLADYAVVEETITITNEDRLWLIVFRDGQGRVSYDYSPPSRFRRDEAVSRMFRPFSSDRAIKNIVERETPSSSLIFDAPLYLSGILRIFISRLARMRIFQISPSSVRAPGVATPNSELERYGENLPGASVWMKQKDPRAWAQVENLMRSIFPALESIDIAYTEDRRLVLQFKERDVQRNWSSSDLSDGTMQALALFVALYDRRTPLLVIEEPENSVHPWILRQFIDLCREAPKQIVLTTHSPVLLDYVSPNCIRLMTIGSGRSSLRRLLDYAPQVRDLIKEGEMTAFDVYDSGLIPDAMPLGFGPSTDEDE</sequence>
<comment type="caution">
    <text evidence="2">The sequence shown here is derived from an EMBL/GenBank/DDBJ whole genome shotgun (WGS) entry which is preliminary data.</text>
</comment>
<protein>
    <submittedName>
        <fullName evidence="2">Putative ATPase</fullName>
    </submittedName>
</protein>
<name>A0A4R7T6R7_9ACTN</name>
<dbReference type="SUPFAM" id="SSF52540">
    <property type="entry name" value="P-loop containing nucleoside triphosphate hydrolases"/>
    <property type="match status" value="1"/>
</dbReference>
<dbReference type="InterPro" id="IPR014555">
    <property type="entry name" value="RecF-like"/>
</dbReference>
<evidence type="ECO:0000259" key="1">
    <source>
        <dbReference type="Pfam" id="PF13304"/>
    </source>
</evidence>
<dbReference type="AlphaFoldDB" id="A0A4R7T6R7"/>
<dbReference type="PANTHER" id="PTHR40396:SF1">
    <property type="entry name" value="ATPASE AAA-TYPE CORE DOMAIN-CONTAINING PROTEIN"/>
    <property type="match status" value="1"/>
</dbReference>